<comment type="caution">
    <text evidence="1">The sequence shown here is derived from an EMBL/GenBank/DDBJ whole genome shotgun (WGS) entry which is preliminary data.</text>
</comment>
<gene>
    <name evidence="1" type="ORF">C7C46_23300</name>
</gene>
<dbReference type="OrthoDB" id="4254348at2"/>
<dbReference type="Proteomes" id="UP000248039">
    <property type="component" value="Unassembled WGS sequence"/>
</dbReference>
<name>A0A2V4N4D9_9ACTN</name>
<evidence type="ECO:0000313" key="2">
    <source>
        <dbReference type="Proteomes" id="UP000248039"/>
    </source>
</evidence>
<sequence>MPRPEVQHGCTVCFDSHNREARARAQKDGSAETDARVLWRQHLATTHGIDAFAVRPSAPASP</sequence>
<protein>
    <submittedName>
        <fullName evidence="1">Uncharacterized protein</fullName>
    </submittedName>
</protein>
<reference evidence="1 2" key="1">
    <citation type="submission" date="2018-03" db="EMBL/GenBank/DDBJ databases">
        <title>Bioinformatic expansion and discovery of thiopeptide antibiotics.</title>
        <authorList>
            <person name="Schwalen C.J."/>
            <person name="Hudson G.A."/>
            <person name="Mitchell D.A."/>
        </authorList>
    </citation>
    <scope>NUCLEOTIDE SEQUENCE [LARGE SCALE GENOMIC DNA]</scope>
    <source>
        <strain evidence="1 2">ATCC 21389</strain>
    </source>
</reference>
<keyword evidence="2" id="KW-1185">Reference proteome</keyword>
<dbReference type="EMBL" id="PYBW01000087">
    <property type="protein sequence ID" value="PYC75861.1"/>
    <property type="molecule type" value="Genomic_DNA"/>
</dbReference>
<organism evidence="1 2">
    <name type="scientific">Streptomyces tateyamensis</name>
    <dbReference type="NCBI Taxonomy" id="565073"/>
    <lineage>
        <taxon>Bacteria</taxon>
        <taxon>Bacillati</taxon>
        <taxon>Actinomycetota</taxon>
        <taxon>Actinomycetes</taxon>
        <taxon>Kitasatosporales</taxon>
        <taxon>Streptomycetaceae</taxon>
        <taxon>Streptomyces</taxon>
    </lineage>
</organism>
<accession>A0A2V4N4D9</accession>
<proteinExistence type="predicted"/>
<evidence type="ECO:0000313" key="1">
    <source>
        <dbReference type="EMBL" id="PYC75861.1"/>
    </source>
</evidence>
<dbReference type="AlphaFoldDB" id="A0A2V4N4D9"/>